<dbReference type="PANTHER" id="PTHR43566:SF2">
    <property type="entry name" value="DUF4143 DOMAIN-CONTAINING PROTEIN"/>
    <property type="match status" value="1"/>
</dbReference>
<dbReference type="Proteomes" id="UP000605201">
    <property type="component" value="Unassembled WGS sequence"/>
</dbReference>
<protein>
    <submittedName>
        <fullName evidence="2">DUF4143 domain-containing protein</fullName>
    </submittedName>
</protein>
<evidence type="ECO:0000313" key="3">
    <source>
        <dbReference type="Proteomes" id="UP000605201"/>
    </source>
</evidence>
<dbReference type="InterPro" id="IPR025420">
    <property type="entry name" value="DUF4143"/>
</dbReference>
<sequence>MKKIAPRFIEFAFKQSFSRSYTHYDRDALLEMAFRGGFPEPMILQDRGRRRWHTDYISAILERDLKEITKIHRKNAMRELVNILAAWSAKFMDLSAIGSGLSIQRSTIESYINALETLYLVERIYPWTKTDYARVGKQSRLFMVDSGLMTTLLRWKIDQVRFDSDRSGKLMETFAFNEIMAQVEAGDGLYELFHYRDREKREIDFLIEREDNALLGIEIKAGSAIGKNDFKHMKWFQNNLAKNQTFIGLILYTGEFPASFGDNLWAVPFGLLWS</sequence>
<dbReference type="PANTHER" id="PTHR43566">
    <property type="entry name" value="CONSERVED PROTEIN"/>
    <property type="match status" value="1"/>
</dbReference>
<name>A0A8J6P048_9BACT</name>
<gene>
    <name evidence="2" type="ORF">H8D96_00205</name>
</gene>
<evidence type="ECO:0000313" key="2">
    <source>
        <dbReference type="EMBL" id="MBC8430320.1"/>
    </source>
</evidence>
<proteinExistence type="predicted"/>
<evidence type="ECO:0000259" key="1">
    <source>
        <dbReference type="Pfam" id="PF13635"/>
    </source>
</evidence>
<dbReference type="EMBL" id="JACNIG010000013">
    <property type="protein sequence ID" value="MBC8430320.1"/>
    <property type="molecule type" value="Genomic_DNA"/>
</dbReference>
<dbReference type="Pfam" id="PF13635">
    <property type="entry name" value="DUF4143"/>
    <property type="match status" value="1"/>
</dbReference>
<accession>A0A8J6P048</accession>
<organism evidence="2 3">
    <name type="scientific">Candidatus Desulfatibia vada</name>
    <dbReference type="NCBI Taxonomy" id="2841696"/>
    <lineage>
        <taxon>Bacteria</taxon>
        <taxon>Pseudomonadati</taxon>
        <taxon>Thermodesulfobacteriota</taxon>
        <taxon>Desulfobacteria</taxon>
        <taxon>Desulfobacterales</taxon>
        <taxon>Desulfobacterales incertae sedis</taxon>
        <taxon>Candidatus Desulfatibia</taxon>
    </lineage>
</organism>
<comment type="caution">
    <text evidence="2">The sequence shown here is derived from an EMBL/GenBank/DDBJ whole genome shotgun (WGS) entry which is preliminary data.</text>
</comment>
<reference evidence="2 3" key="1">
    <citation type="submission" date="2020-08" db="EMBL/GenBank/DDBJ databases">
        <title>Bridging the membrane lipid divide: bacteria of the FCB group superphylum have the potential to synthesize archaeal ether lipids.</title>
        <authorList>
            <person name="Villanueva L."/>
            <person name="Von Meijenfeldt F.A.B."/>
            <person name="Westbye A.B."/>
            <person name="Yadav S."/>
            <person name="Hopmans E.C."/>
            <person name="Dutilh B.E."/>
            <person name="Sinninghe Damste J.S."/>
        </authorList>
    </citation>
    <scope>NUCLEOTIDE SEQUENCE [LARGE SCALE GENOMIC DNA]</scope>
    <source>
        <strain evidence="2">NIOZ-UU17</strain>
    </source>
</reference>
<feature type="domain" description="DUF4143" evidence="1">
    <location>
        <begin position="62"/>
        <end position="222"/>
    </location>
</feature>
<dbReference type="AlphaFoldDB" id="A0A8J6P048"/>